<evidence type="ECO:0000313" key="3">
    <source>
        <dbReference type="EMBL" id="CAF1165713.1"/>
    </source>
</evidence>
<sequence>MEHIEDGIEPTRIEGSCDLKLDDLKCGICEKIVWNVVTCENCGALFCSACVANASDRSSNECVNGCRSFVEAKVHRFIIEQLSRLKIVCSNQPRGCLAIVHYDDLEKHEKECGYQQEECSGCHKLQLIKDYTNHLETCLMIAVACLKCHLAIPRGDLLLHTECRCLIEQLRNDLNEHKLQTAEQFKQIQEGLKRNDELQQLRDEFEEFRRQTGDQIKQIVELNYRLQERFEINKQQTNEQIHQLEQNLQQQQQQPDTKVQKVLKTLDLYKKADIRCSCGGRFCQRCGGCRDWKRNGKDWKRVSNGCRFHPNTDAGDVCQCV</sequence>
<comment type="caution">
    <text evidence="3">The sequence shown here is derived from an EMBL/GenBank/DDBJ whole genome shotgun (WGS) entry which is preliminary data.</text>
</comment>
<dbReference type="EMBL" id="CAJNOJ010000127">
    <property type="protein sequence ID" value="CAF1165713.1"/>
    <property type="molecule type" value="Genomic_DNA"/>
</dbReference>
<dbReference type="InterPro" id="IPR013083">
    <property type="entry name" value="Znf_RING/FYVE/PHD"/>
</dbReference>
<dbReference type="Proteomes" id="UP000663828">
    <property type="component" value="Unassembled WGS sequence"/>
</dbReference>
<feature type="coiled-coil region" evidence="1">
    <location>
        <begin position="227"/>
        <end position="254"/>
    </location>
</feature>
<dbReference type="Gene3D" id="3.30.40.10">
    <property type="entry name" value="Zinc/RING finger domain, C3HC4 (zinc finger)"/>
    <property type="match status" value="2"/>
</dbReference>
<dbReference type="SUPFAM" id="SSF49599">
    <property type="entry name" value="TRAF domain-like"/>
    <property type="match status" value="1"/>
</dbReference>
<keyword evidence="4" id="KW-1185">Reference proteome</keyword>
<evidence type="ECO:0000313" key="5">
    <source>
        <dbReference type="Proteomes" id="UP000663852"/>
    </source>
</evidence>
<dbReference type="OrthoDB" id="9049620at2759"/>
<keyword evidence="1" id="KW-0175">Coiled coil</keyword>
<protein>
    <submittedName>
        <fullName evidence="3">Uncharacterized protein</fullName>
    </submittedName>
</protein>
<accession>A0A814TWW8</accession>
<evidence type="ECO:0000313" key="2">
    <source>
        <dbReference type="EMBL" id="CAF1119466.1"/>
    </source>
</evidence>
<evidence type="ECO:0000256" key="1">
    <source>
        <dbReference type="SAM" id="Coils"/>
    </source>
</evidence>
<reference evidence="3" key="1">
    <citation type="submission" date="2021-02" db="EMBL/GenBank/DDBJ databases">
        <authorList>
            <person name="Nowell W R."/>
        </authorList>
    </citation>
    <scope>NUCLEOTIDE SEQUENCE</scope>
</reference>
<organism evidence="3 5">
    <name type="scientific">Adineta ricciae</name>
    <name type="common">Rotifer</name>
    <dbReference type="NCBI Taxonomy" id="249248"/>
    <lineage>
        <taxon>Eukaryota</taxon>
        <taxon>Metazoa</taxon>
        <taxon>Spiralia</taxon>
        <taxon>Gnathifera</taxon>
        <taxon>Rotifera</taxon>
        <taxon>Eurotatoria</taxon>
        <taxon>Bdelloidea</taxon>
        <taxon>Adinetida</taxon>
        <taxon>Adinetidae</taxon>
        <taxon>Adineta</taxon>
    </lineage>
</organism>
<proteinExistence type="predicted"/>
<evidence type="ECO:0000313" key="4">
    <source>
        <dbReference type="Proteomes" id="UP000663828"/>
    </source>
</evidence>
<gene>
    <name evidence="3" type="ORF">EDS130_LOCUS23402</name>
    <name evidence="2" type="ORF">XAT740_LOCUS19300</name>
</gene>
<name>A0A814TWW8_ADIRI</name>
<dbReference type="Proteomes" id="UP000663852">
    <property type="component" value="Unassembled WGS sequence"/>
</dbReference>
<dbReference type="EMBL" id="CAJNOR010001312">
    <property type="protein sequence ID" value="CAF1119466.1"/>
    <property type="molecule type" value="Genomic_DNA"/>
</dbReference>
<dbReference type="AlphaFoldDB" id="A0A814TWW8"/>